<evidence type="ECO:0000313" key="7">
    <source>
        <dbReference type="Proteomes" id="UP000178319"/>
    </source>
</evidence>
<dbReference type="SUPFAM" id="SSF46785">
    <property type="entry name" value="Winged helix' DNA-binding domain"/>
    <property type="match status" value="1"/>
</dbReference>
<dbReference type="InterPro" id="IPR036390">
    <property type="entry name" value="WH_DNA-bd_sf"/>
</dbReference>
<dbReference type="Gene3D" id="1.10.10.10">
    <property type="entry name" value="Winged helix-like DNA-binding domain superfamily/Winged helix DNA-binding domain"/>
    <property type="match status" value="1"/>
</dbReference>
<dbReference type="Proteomes" id="UP000178319">
    <property type="component" value="Unassembled WGS sequence"/>
</dbReference>
<dbReference type="GO" id="GO:0005829">
    <property type="term" value="C:cytosol"/>
    <property type="evidence" value="ECO:0007669"/>
    <property type="project" value="TreeGrafter"/>
</dbReference>
<evidence type="ECO:0000259" key="4">
    <source>
        <dbReference type="PROSITE" id="PS50042"/>
    </source>
</evidence>
<dbReference type="PANTHER" id="PTHR24567">
    <property type="entry name" value="CRP FAMILY TRANSCRIPTIONAL REGULATORY PROTEIN"/>
    <property type="match status" value="1"/>
</dbReference>
<dbReference type="GO" id="GO:0003700">
    <property type="term" value="F:DNA-binding transcription factor activity"/>
    <property type="evidence" value="ECO:0007669"/>
    <property type="project" value="TreeGrafter"/>
</dbReference>
<dbReference type="InterPro" id="IPR018490">
    <property type="entry name" value="cNMP-bd_dom_sf"/>
</dbReference>
<keyword evidence="3" id="KW-0804">Transcription</keyword>
<keyword evidence="1" id="KW-0805">Transcription regulation</keyword>
<dbReference type="SUPFAM" id="SSF51206">
    <property type="entry name" value="cAMP-binding domain-like"/>
    <property type="match status" value="1"/>
</dbReference>
<dbReference type="PROSITE" id="PS50042">
    <property type="entry name" value="CNMP_BINDING_3"/>
    <property type="match status" value="1"/>
</dbReference>
<feature type="domain" description="HTH crp-type" evidence="5">
    <location>
        <begin position="139"/>
        <end position="211"/>
    </location>
</feature>
<evidence type="ECO:0008006" key="8">
    <source>
        <dbReference type="Google" id="ProtNLM"/>
    </source>
</evidence>
<dbReference type="InterPro" id="IPR012318">
    <property type="entry name" value="HTH_CRP"/>
</dbReference>
<sequence length="217" mass="24924">MIGLKVVENTPPSFKKLLLNFPSKKYKKGEILLHSEEEPARLFCLREGFVREFIISEEGEELTIHIFEPGSYFPLTWALGDIPNRHSFQALTPGTTTLLPKRELIKFLNKNPQFAYKLSRRLIRGIDGLERRIEVTTFGDIYKRVVSILLYLAKHFGSGPDSSKSLKYKFSHQEIAHLVGATRERVSLSIEKLKKKKIVSHKGHQIFFDLSKLSAEL</sequence>
<proteinExistence type="predicted"/>
<gene>
    <name evidence="6" type="ORF">A3D26_04685</name>
</gene>
<dbReference type="Pfam" id="PF13545">
    <property type="entry name" value="HTH_Crp_2"/>
    <property type="match status" value="1"/>
</dbReference>
<dbReference type="AlphaFoldDB" id="A0A1G1V872"/>
<feature type="domain" description="Cyclic nucleotide-binding" evidence="4">
    <location>
        <begin position="16"/>
        <end position="125"/>
    </location>
</feature>
<dbReference type="InterPro" id="IPR036388">
    <property type="entry name" value="WH-like_DNA-bd_sf"/>
</dbReference>
<dbReference type="Gene3D" id="2.60.120.10">
    <property type="entry name" value="Jelly Rolls"/>
    <property type="match status" value="1"/>
</dbReference>
<organism evidence="6 7">
    <name type="scientific">Candidatus Blackburnbacteria bacterium RIFCSPHIGHO2_02_FULL_44_20</name>
    <dbReference type="NCBI Taxonomy" id="1797516"/>
    <lineage>
        <taxon>Bacteria</taxon>
        <taxon>Candidatus Blackburniibacteriota</taxon>
    </lineage>
</organism>
<dbReference type="STRING" id="1797516.A3D26_04685"/>
<evidence type="ECO:0000256" key="2">
    <source>
        <dbReference type="ARBA" id="ARBA00023125"/>
    </source>
</evidence>
<evidence type="ECO:0000313" key="6">
    <source>
        <dbReference type="EMBL" id="OGY11491.1"/>
    </source>
</evidence>
<evidence type="ECO:0000256" key="1">
    <source>
        <dbReference type="ARBA" id="ARBA00023015"/>
    </source>
</evidence>
<dbReference type="PROSITE" id="PS51063">
    <property type="entry name" value="HTH_CRP_2"/>
    <property type="match status" value="1"/>
</dbReference>
<protein>
    <recommendedName>
        <fullName evidence="8">HTH crp-type domain-containing protein</fullName>
    </recommendedName>
</protein>
<dbReference type="CDD" id="cd00038">
    <property type="entry name" value="CAP_ED"/>
    <property type="match status" value="1"/>
</dbReference>
<name>A0A1G1V872_9BACT</name>
<accession>A0A1G1V872</accession>
<evidence type="ECO:0000259" key="5">
    <source>
        <dbReference type="PROSITE" id="PS51063"/>
    </source>
</evidence>
<dbReference type="InterPro" id="IPR014710">
    <property type="entry name" value="RmlC-like_jellyroll"/>
</dbReference>
<evidence type="ECO:0000256" key="3">
    <source>
        <dbReference type="ARBA" id="ARBA00023163"/>
    </source>
</evidence>
<keyword evidence="2" id="KW-0238">DNA-binding</keyword>
<dbReference type="PANTHER" id="PTHR24567:SF26">
    <property type="entry name" value="REGULATORY PROTEIN YEIL"/>
    <property type="match status" value="1"/>
</dbReference>
<dbReference type="Pfam" id="PF00027">
    <property type="entry name" value="cNMP_binding"/>
    <property type="match status" value="1"/>
</dbReference>
<dbReference type="EMBL" id="MHBZ01000017">
    <property type="protein sequence ID" value="OGY11491.1"/>
    <property type="molecule type" value="Genomic_DNA"/>
</dbReference>
<dbReference type="SMART" id="SM00100">
    <property type="entry name" value="cNMP"/>
    <property type="match status" value="1"/>
</dbReference>
<dbReference type="InterPro" id="IPR050397">
    <property type="entry name" value="Env_Response_Regulators"/>
</dbReference>
<reference evidence="6 7" key="1">
    <citation type="journal article" date="2016" name="Nat. Commun.">
        <title>Thousands of microbial genomes shed light on interconnected biogeochemical processes in an aquifer system.</title>
        <authorList>
            <person name="Anantharaman K."/>
            <person name="Brown C.T."/>
            <person name="Hug L.A."/>
            <person name="Sharon I."/>
            <person name="Castelle C.J."/>
            <person name="Probst A.J."/>
            <person name="Thomas B.C."/>
            <person name="Singh A."/>
            <person name="Wilkins M.J."/>
            <person name="Karaoz U."/>
            <person name="Brodie E.L."/>
            <person name="Williams K.H."/>
            <person name="Hubbard S.S."/>
            <person name="Banfield J.F."/>
        </authorList>
    </citation>
    <scope>NUCLEOTIDE SEQUENCE [LARGE SCALE GENOMIC DNA]</scope>
</reference>
<comment type="caution">
    <text evidence="6">The sequence shown here is derived from an EMBL/GenBank/DDBJ whole genome shotgun (WGS) entry which is preliminary data.</text>
</comment>
<dbReference type="GO" id="GO:0003677">
    <property type="term" value="F:DNA binding"/>
    <property type="evidence" value="ECO:0007669"/>
    <property type="project" value="UniProtKB-KW"/>
</dbReference>
<dbReference type="InterPro" id="IPR000595">
    <property type="entry name" value="cNMP-bd_dom"/>
</dbReference>